<evidence type="ECO:0000313" key="2">
    <source>
        <dbReference type="Proteomes" id="UP000824246"/>
    </source>
</evidence>
<sequence length="157" mass="19408">PDGQLQYAVRLLPTPANLLFRRFLPAGMTRKMNRRYCLAFDNHKHEMNVPYHQGSFMFFRVACFEKVGLFDERFFMYPEDIDITRRMHRYYRTMFWPEVTIVHAHKAESYKNPKMLRIHIVNIIRYFNKWGWFCDKERSLWNRRLLQELSYDRDDNK</sequence>
<dbReference type="PANTHER" id="PTHR43179:SF10">
    <property type="entry name" value="GLYCOSYL TRANSFERASE"/>
    <property type="match status" value="1"/>
</dbReference>
<accession>A0A9D1VST7</accession>
<dbReference type="Proteomes" id="UP000824246">
    <property type="component" value="Unassembled WGS sequence"/>
</dbReference>
<dbReference type="Gene3D" id="3.90.550.10">
    <property type="entry name" value="Spore Coat Polysaccharide Biosynthesis Protein SpsA, Chain A"/>
    <property type="match status" value="1"/>
</dbReference>
<reference evidence="1" key="1">
    <citation type="journal article" date="2021" name="PeerJ">
        <title>Extensive microbial diversity within the chicken gut microbiome revealed by metagenomics and culture.</title>
        <authorList>
            <person name="Gilroy R."/>
            <person name="Ravi A."/>
            <person name="Getino M."/>
            <person name="Pursley I."/>
            <person name="Horton D.L."/>
            <person name="Alikhan N.F."/>
            <person name="Baker D."/>
            <person name="Gharbi K."/>
            <person name="Hall N."/>
            <person name="Watson M."/>
            <person name="Adriaenssens E.M."/>
            <person name="Foster-Nyarko E."/>
            <person name="Jarju S."/>
            <person name="Secka A."/>
            <person name="Antonio M."/>
            <person name="Oren A."/>
            <person name="Chaudhuri R.R."/>
            <person name="La Ragione R."/>
            <person name="Hildebrand F."/>
            <person name="Pallen M.J."/>
        </authorList>
    </citation>
    <scope>NUCLEOTIDE SEQUENCE</scope>
    <source>
        <strain evidence="1">ChiHjej12B11-16260</strain>
    </source>
</reference>
<proteinExistence type="predicted"/>
<dbReference type="SUPFAM" id="SSF53448">
    <property type="entry name" value="Nucleotide-diphospho-sugar transferases"/>
    <property type="match status" value="1"/>
</dbReference>
<comment type="caution">
    <text evidence="1">The sequence shown here is derived from an EMBL/GenBank/DDBJ whole genome shotgun (WGS) entry which is preliminary data.</text>
</comment>
<reference evidence="1" key="2">
    <citation type="submission" date="2021-04" db="EMBL/GenBank/DDBJ databases">
        <authorList>
            <person name="Gilroy R."/>
        </authorList>
    </citation>
    <scope>NUCLEOTIDE SEQUENCE</scope>
    <source>
        <strain evidence="1">ChiHjej12B11-16260</strain>
    </source>
</reference>
<evidence type="ECO:0000313" key="1">
    <source>
        <dbReference type="EMBL" id="HIX45915.1"/>
    </source>
</evidence>
<gene>
    <name evidence="1" type="ORF">H9982_06805</name>
</gene>
<protein>
    <submittedName>
        <fullName evidence="1">Glycosyltransferase family 2 protein</fullName>
    </submittedName>
</protein>
<dbReference type="EMBL" id="DXFB01000175">
    <property type="protein sequence ID" value="HIX45915.1"/>
    <property type="molecule type" value="Genomic_DNA"/>
</dbReference>
<dbReference type="AlphaFoldDB" id="A0A9D1VST7"/>
<name>A0A9D1VST7_9BACT</name>
<dbReference type="InterPro" id="IPR029044">
    <property type="entry name" value="Nucleotide-diphossugar_trans"/>
</dbReference>
<organism evidence="1 2">
    <name type="scientific">Candidatus Barnesiella excrementipullorum</name>
    <dbReference type="NCBI Taxonomy" id="2838479"/>
    <lineage>
        <taxon>Bacteria</taxon>
        <taxon>Pseudomonadati</taxon>
        <taxon>Bacteroidota</taxon>
        <taxon>Bacteroidia</taxon>
        <taxon>Bacteroidales</taxon>
        <taxon>Barnesiellaceae</taxon>
        <taxon>Barnesiella</taxon>
    </lineage>
</organism>
<feature type="non-terminal residue" evidence="1">
    <location>
        <position position="1"/>
    </location>
</feature>
<dbReference type="PANTHER" id="PTHR43179">
    <property type="entry name" value="RHAMNOSYLTRANSFERASE WBBL"/>
    <property type="match status" value="1"/>
</dbReference>